<gene>
    <name evidence="5" type="ORF">D0Z08_00910</name>
</gene>
<dbReference type="InterPro" id="IPR002104">
    <property type="entry name" value="Integrase_catalytic"/>
</dbReference>
<protein>
    <submittedName>
        <fullName evidence="5">Site-specific integrase</fullName>
    </submittedName>
</protein>
<dbReference type="Gene3D" id="1.10.150.130">
    <property type="match status" value="1"/>
</dbReference>
<dbReference type="GO" id="GO:0003677">
    <property type="term" value="F:DNA binding"/>
    <property type="evidence" value="ECO:0007669"/>
    <property type="project" value="UniProtKB-KW"/>
</dbReference>
<dbReference type="PANTHER" id="PTHR30349">
    <property type="entry name" value="PHAGE INTEGRASE-RELATED"/>
    <property type="match status" value="1"/>
</dbReference>
<name>A0A417Y8C3_9ACTN</name>
<evidence type="ECO:0000256" key="1">
    <source>
        <dbReference type="ARBA" id="ARBA00023125"/>
    </source>
</evidence>
<proteinExistence type="predicted"/>
<dbReference type="InterPro" id="IPR010998">
    <property type="entry name" value="Integrase_recombinase_N"/>
</dbReference>
<sequence>MTVDGDVPRELSGLVVPRQGSLEATGDLFQPYRLVDAGGEVVVSASAFFAELVACGRPATTQRSYGMDLLRWFRFLWALGVGWDQATRAEARDFFRWLQITVKPVRPHWRYPAGDAPGSGTGPVAAKVNAVTGKPSRGDGYEAATAAHSESVLRGFYDFHLEAGTGPMVNPFPLSRHRGPGRAQAHHHPMDPFTGQRSGRYRPKVVTRAPRCIPDERFDELFAQLGSHRDRALVAFWVSTGARASELLGARVADVDPGQQLLTVMRKGTRVLQPLPAAPDAFVWLRLYRAQLADLVPPGRDEPLWWTLRRPFRALSYDAARVMFTRANAALDANWSLHDLRHTAAYRMARDPQMPLTDVQWVLGHAHLSTTQRYLNPVTEDVIAGVLAFHARQRDRAPAAPPAPGYRAESLQILFGEDGS</sequence>
<accession>A0A417Y8C3</accession>
<evidence type="ECO:0000313" key="6">
    <source>
        <dbReference type="Proteomes" id="UP000283644"/>
    </source>
</evidence>
<evidence type="ECO:0000313" key="5">
    <source>
        <dbReference type="EMBL" id="RHW29018.1"/>
    </source>
</evidence>
<evidence type="ECO:0000256" key="2">
    <source>
        <dbReference type="ARBA" id="ARBA00023172"/>
    </source>
</evidence>
<evidence type="ECO:0000256" key="3">
    <source>
        <dbReference type="SAM" id="MobiDB-lite"/>
    </source>
</evidence>
<dbReference type="Proteomes" id="UP000283644">
    <property type="component" value="Unassembled WGS sequence"/>
</dbReference>
<dbReference type="PROSITE" id="PS51898">
    <property type="entry name" value="TYR_RECOMBINASE"/>
    <property type="match status" value="1"/>
</dbReference>
<evidence type="ECO:0000259" key="4">
    <source>
        <dbReference type="PROSITE" id="PS51898"/>
    </source>
</evidence>
<dbReference type="RefSeq" id="WP_118921753.1">
    <property type="nucleotide sequence ID" value="NZ_QXGH01000008.1"/>
</dbReference>
<reference evidence="5 6" key="1">
    <citation type="submission" date="2018-09" db="EMBL/GenBank/DDBJ databases">
        <title>Genome sequencing of Nocardioides immobilis CCTCC AB 2017083 for comparison to Nocardioides silvaticus.</title>
        <authorList>
            <person name="Li C."/>
            <person name="Wang G."/>
        </authorList>
    </citation>
    <scope>NUCLEOTIDE SEQUENCE [LARGE SCALE GENOMIC DNA]</scope>
    <source>
        <strain evidence="5 6">CCTCC AB 2017083</strain>
    </source>
</reference>
<feature type="domain" description="Tyr recombinase" evidence="4">
    <location>
        <begin position="208"/>
        <end position="388"/>
    </location>
</feature>
<keyword evidence="6" id="KW-1185">Reference proteome</keyword>
<dbReference type="AlphaFoldDB" id="A0A417Y8C3"/>
<keyword evidence="2" id="KW-0233">DNA recombination</keyword>
<dbReference type="Pfam" id="PF00589">
    <property type="entry name" value="Phage_integrase"/>
    <property type="match status" value="1"/>
</dbReference>
<dbReference type="GO" id="GO:0006310">
    <property type="term" value="P:DNA recombination"/>
    <property type="evidence" value="ECO:0007669"/>
    <property type="project" value="UniProtKB-KW"/>
</dbReference>
<dbReference type="CDD" id="cd00397">
    <property type="entry name" value="DNA_BRE_C"/>
    <property type="match status" value="1"/>
</dbReference>
<keyword evidence="1" id="KW-0238">DNA-binding</keyword>
<organism evidence="5 6">
    <name type="scientific">Nocardioides immobilis</name>
    <dbReference type="NCBI Taxonomy" id="2049295"/>
    <lineage>
        <taxon>Bacteria</taxon>
        <taxon>Bacillati</taxon>
        <taxon>Actinomycetota</taxon>
        <taxon>Actinomycetes</taxon>
        <taxon>Propionibacteriales</taxon>
        <taxon>Nocardioidaceae</taxon>
        <taxon>Nocardioides</taxon>
    </lineage>
</organism>
<feature type="compositionally biased region" description="Basic residues" evidence="3">
    <location>
        <begin position="177"/>
        <end position="187"/>
    </location>
</feature>
<dbReference type="InterPro" id="IPR013762">
    <property type="entry name" value="Integrase-like_cat_sf"/>
</dbReference>
<dbReference type="OrthoDB" id="3216232at2"/>
<dbReference type="InterPro" id="IPR050090">
    <property type="entry name" value="Tyrosine_recombinase_XerCD"/>
</dbReference>
<dbReference type="EMBL" id="QXGH01000008">
    <property type="protein sequence ID" value="RHW29018.1"/>
    <property type="molecule type" value="Genomic_DNA"/>
</dbReference>
<dbReference type="SUPFAM" id="SSF56349">
    <property type="entry name" value="DNA breaking-rejoining enzymes"/>
    <property type="match status" value="1"/>
</dbReference>
<dbReference type="PANTHER" id="PTHR30349:SF81">
    <property type="entry name" value="TYROSINE RECOMBINASE XERC"/>
    <property type="match status" value="1"/>
</dbReference>
<dbReference type="InterPro" id="IPR011010">
    <property type="entry name" value="DNA_brk_join_enz"/>
</dbReference>
<dbReference type="GO" id="GO:0015074">
    <property type="term" value="P:DNA integration"/>
    <property type="evidence" value="ECO:0007669"/>
    <property type="project" value="InterPro"/>
</dbReference>
<dbReference type="Gene3D" id="1.10.443.10">
    <property type="entry name" value="Intergrase catalytic core"/>
    <property type="match status" value="1"/>
</dbReference>
<feature type="region of interest" description="Disordered" evidence="3">
    <location>
        <begin position="177"/>
        <end position="199"/>
    </location>
</feature>
<comment type="caution">
    <text evidence="5">The sequence shown here is derived from an EMBL/GenBank/DDBJ whole genome shotgun (WGS) entry which is preliminary data.</text>
</comment>